<dbReference type="Pfam" id="PF00903">
    <property type="entry name" value="Glyoxalase"/>
    <property type="match status" value="1"/>
</dbReference>
<accession>A0A2G5UJH6</accession>
<sequence length="281" mass="32091">MTARALHYVFKVANRAKTIDFYTKILEMKVLRHEEFDKGCEASCNGPYDERWSKTMIGYGSEDEHFVLELTYNYPIHKYELGNDYRAIVIDSDQLFDKISQIDHRKSGCGRLAVKDPDGHEFKIGKAGHAPKVLRVQLNVGDLEKSKKYWNELLGMGIVEEKETRVRLSFGEGQCELEIVQSGEKIDRKTGFGRIAFSLPGEKLQPLQDKVKSANETIINELLTLKTPGKADVQVVILADPDAHEICFVGDEGFRDLSKIDESAEKELREQIEKDDSEKWY</sequence>
<dbReference type="PANTHER" id="PTHR46466">
    <property type="entry name" value="GLYOXALASE DOMAIN-CONTAINING PROTEIN 4"/>
    <property type="match status" value="1"/>
</dbReference>
<gene>
    <name evidence="4" type="primary">Cni-glod-4</name>
    <name evidence="4" type="synonym">Cnig_chr_III.g11299</name>
    <name evidence="4" type="ORF">B9Z55_011299</name>
</gene>
<feature type="domain" description="VOC" evidence="3">
    <location>
        <begin position="132"/>
        <end position="251"/>
    </location>
</feature>
<dbReference type="InterPro" id="IPR029068">
    <property type="entry name" value="Glyas_Bleomycin-R_OHBP_Dase"/>
</dbReference>
<dbReference type="InterPro" id="IPR037523">
    <property type="entry name" value="VOC_core"/>
</dbReference>
<dbReference type="InterPro" id="IPR043194">
    <property type="entry name" value="GLOD4_C"/>
</dbReference>
<dbReference type="InterPro" id="IPR004360">
    <property type="entry name" value="Glyas_Fos-R_dOase_dom"/>
</dbReference>
<dbReference type="PROSITE" id="PS51819">
    <property type="entry name" value="VOC"/>
    <property type="match status" value="2"/>
</dbReference>
<evidence type="ECO:0000313" key="4">
    <source>
        <dbReference type="EMBL" id="PIC39694.1"/>
    </source>
</evidence>
<dbReference type="SUPFAM" id="SSF54593">
    <property type="entry name" value="Glyoxalase/Bleomycin resistance protein/Dihydroxybiphenyl dioxygenase"/>
    <property type="match status" value="2"/>
</dbReference>
<evidence type="ECO:0000313" key="5">
    <source>
        <dbReference type="Proteomes" id="UP000230233"/>
    </source>
</evidence>
<reference evidence="5" key="1">
    <citation type="submission" date="2017-10" db="EMBL/GenBank/DDBJ databases">
        <title>Rapid genome shrinkage in a self-fertile nematode reveals novel sperm competition proteins.</title>
        <authorList>
            <person name="Yin D."/>
            <person name="Schwarz E.M."/>
            <person name="Thomas C.G."/>
            <person name="Felde R.L."/>
            <person name="Korf I.F."/>
            <person name="Cutter A.D."/>
            <person name="Schartner C.M."/>
            <person name="Ralston E.J."/>
            <person name="Meyer B.J."/>
            <person name="Haag E.S."/>
        </authorList>
    </citation>
    <scope>NUCLEOTIDE SEQUENCE [LARGE SCALE GENOMIC DNA]</scope>
    <source>
        <strain evidence="5">JU1422</strain>
    </source>
</reference>
<dbReference type="PANTHER" id="PTHR46466:SF1">
    <property type="entry name" value="GLYOXALASE DOMAIN-CONTAINING PROTEIN 4"/>
    <property type="match status" value="1"/>
</dbReference>
<dbReference type="STRING" id="1611254.A0A2G5UJH6"/>
<evidence type="ECO:0000256" key="2">
    <source>
        <dbReference type="ARBA" id="ARBA00022737"/>
    </source>
</evidence>
<evidence type="ECO:0000256" key="1">
    <source>
        <dbReference type="ARBA" id="ARBA00010363"/>
    </source>
</evidence>
<dbReference type="InterPro" id="IPR043193">
    <property type="entry name" value="GLOD4"/>
</dbReference>
<dbReference type="EMBL" id="PDUG01000003">
    <property type="protein sequence ID" value="PIC39694.1"/>
    <property type="molecule type" value="Genomic_DNA"/>
</dbReference>
<dbReference type="Pfam" id="PF21701">
    <property type="entry name" value="GLOD4_C"/>
    <property type="match status" value="1"/>
</dbReference>
<comment type="similarity">
    <text evidence="1">Belongs to the glyoxalase I family.</text>
</comment>
<dbReference type="OrthoDB" id="1545884at2759"/>
<keyword evidence="2" id="KW-0677">Repeat</keyword>
<organism evidence="4 5">
    <name type="scientific">Caenorhabditis nigoni</name>
    <dbReference type="NCBI Taxonomy" id="1611254"/>
    <lineage>
        <taxon>Eukaryota</taxon>
        <taxon>Metazoa</taxon>
        <taxon>Ecdysozoa</taxon>
        <taxon>Nematoda</taxon>
        <taxon>Chromadorea</taxon>
        <taxon>Rhabditida</taxon>
        <taxon>Rhabditina</taxon>
        <taxon>Rhabditomorpha</taxon>
        <taxon>Rhabditoidea</taxon>
        <taxon>Rhabditidae</taxon>
        <taxon>Peloderinae</taxon>
        <taxon>Caenorhabditis</taxon>
    </lineage>
</organism>
<protein>
    <recommendedName>
        <fullName evidence="3">VOC domain-containing protein</fullName>
    </recommendedName>
</protein>
<dbReference type="CDD" id="cd16357">
    <property type="entry name" value="GLOD4_C"/>
    <property type="match status" value="1"/>
</dbReference>
<comment type="caution">
    <text evidence="4">The sequence shown here is derived from an EMBL/GenBank/DDBJ whole genome shotgun (WGS) entry which is preliminary data.</text>
</comment>
<keyword evidence="5" id="KW-1185">Reference proteome</keyword>
<feature type="domain" description="VOC" evidence="3">
    <location>
        <begin position="4"/>
        <end position="127"/>
    </location>
</feature>
<dbReference type="Gene3D" id="3.10.180.10">
    <property type="entry name" value="2,3-Dihydroxybiphenyl 1,2-Dioxygenase, domain 1"/>
    <property type="match status" value="2"/>
</dbReference>
<dbReference type="Proteomes" id="UP000230233">
    <property type="component" value="Chromosome III"/>
</dbReference>
<proteinExistence type="inferred from homology"/>
<evidence type="ECO:0000259" key="3">
    <source>
        <dbReference type="PROSITE" id="PS51819"/>
    </source>
</evidence>
<dbReference type="AlphaFoldDB" id="A0A2G5UJH6"/>
<name>A0A2G5UJH6_9PELO</name>